<keyword evidence="4" id="KW-1133">Transmembrane helix</keyword>
<gene>
    <name evidence="7" type="ORF">C4D60_Mb06t36550</name>
</gene>
<comment type="cofactor">
    <cofactor evidence="1">
        <name>pyridoxal 5'-phosphate</name>
        <dbReference type="ChEBI" id="CHEBI:597326"/>
    </cofactor>
</comment>
<evidence type="ECO:0000256" key="4">
    <source>
        <dbReference type="SAM" id="Phobius"/>
    </source>
</evidence>
<sequence>MDEARRGGRRRPGLKLLLFLYASLFLNVFFFCYLVLSRHQPPPGWARSAARDAEAVAAIDCSGHGRAFLARGGLPVCECNACYSGDDCSQLLLDCPADADSEDPLFLEPYWQQHASTSSIVSPGWQCMRSRTMGGDFISAELDRHVRLLHKAAENAITDGKFILFGSEVGELLHALVHALSAVNASSSPACLVASAPHNPFGRRHHECIGIRSNYVKGSLSPATKIIEHVTSPNDPDGLLQQSVLGASAVIHDHAYFWPHYSSIPAPEDEDIMLFTISKISGHAGIRLWWAVIKDQKTYQKAAEYMSLNTMVVSCDVQLRVLKLIRVVISEMGKGGGIFEFGYKTLKTRWSKLHKLVSSSNRFSIQPLLPRYCNYFKKIRDPSPAYAWLKCEMEEDEDCYAVLKKSGIASRSGTLFEANSHYTRLSLVRTEDDFDLLTMRMEALVSKELIASS</sequence>
<keyword evidence="4" id="KW-0812">Transmembrane</keyword>
<dbReference type="InterPro" id="IPR006948">
    <property type="entry name" value="Alliinase_C"/>
</dbReference>
<dbReference type="AlphaFoldDB" id="A0A4V4H4F6"/>
<dbReference type="STRING" id="52838.A0A4V4H4F6"/>
<dbReference type="GO" id="GO:0008483">
    <property type="term" value="F:transaminase activity"/>
    <property type="evidence" value="ECO:0007669"/>
    <property type="project" value="TreeGrafter"/>
</dbReference>
<dbReference type="SMR" id="A0A4V4H4F6"/>
<feature type="domain" description="Alliinase EGF-like" evidence="5">
    <location>
        <begin position="45"/>
        <end position="95"/>
    </location>
</feature>
<evidence type="ECO:0008006" key="9">
    <source>
        <dbReference type="Google" id="ProtNLM"/>
    </source>
</evidence>
<keyword evidence="4" id="KW-0472">Membrane</keyword>
<dbReference type="Gene3D" id="2.10.25.30">
    <property type="entry name" value="EGF-like, alliinase"/>
    <property type="match status" value="1"/>
</dbReference>
<feature type="transmembrane region" description="Helical" evidence="4">
    <location>
        <begin position="16"/>
        <end position="36"/>
    </location>
</feature>
<dbReference type="InterPro" id="IPR015422">
    <property type="entry name" value="PyrdxlP-dep_Trfase_small"/>
</dbReference>
<evidence type="ECO:0000256" key="2">
    <source>
        <dbReference type="ARBA" id="ARBA00006312"/>
    </source>
</evidence>
<dbReference type="EMBL" id="PYDT01000009">
    <property type="protein sequence ID" value="THU51956.1"/>
    <property type="molecule type" value="Genomic_DNA"/>
</dbReference>
<dbReference type="Gene3D" id="3.40.640.10">
    <property type="entry name" value="Type I PLP-dependent aspartate aminotransferase-like (Major domain)"/>
    <property type="match status" value="1"/>
</dbReference>
<dbReference type="InterPro" id="IPR037029">
    <property type="entry name" value="Alliinase_N_sf"/>
</dbReference>
<evidence type="ECO:0000259" key="6">
    <source>
        <dbReference type="Pfam" id="PF04864"/>
    </source>
</evidence>
<dbReference type="InterPro" id="IPR015421">
    <property type="entry name" value="PyrdxlP-dep_Trfase_major"/>
</dbReference>
<dbReference type="Pfam" id="PF04864">
    <property type="entry name" value="Alliinase_C"/>
    <property type="match status" value="1"/>
</dbReference>
<dbReference type="InterPro" id="IPR050478">
    <property type="entry name" value="Ethylene_sulfur-biosynth"/>
</dbReference>
<protein>
    <recommendedName>
        <fullName evidence="9">Alliinase C-terminal domain-containing protein</fullName>
    </recommendedName>
</protein>
<keyword evidence="8" id="KW-1185">Reference proteome</keyword>
<dbReference type="Proteomes" id="UP000317650">
    <property type="component" value="Chromosome 6"/>
</dbReference>
<comment type="caution">
    <text evidence="7">The sequence shown here is derived from an EMBL/GenBank/DDBJ whole genome shotgun (WGS) entry which is preliminary data.</text>
</comment>
<reference evidence="7 8" key="1">
    <citation type="journal article" date="2019" name="Nat. Plants">
        <title>Genome sequencing of Musa balbisiana reveals subgenome evolution and function divergence in polyploid bananas.</title>
        <authorList>
            <person name="Yao X."/>
        </authorList>
    </citation>
    <scope>NUCLEOTIDE SEQUENCE [LARGE SCALE GENOMIC DNA]</scope>
    <source>
        <strain evidence="8">cv. DH-PKW</strain>
        <tissue evidence="7">Leaves</tissue>
    </source>
</reference>
<dbReference type="PANTHER" id="PTHR43795">
    <property type="entry name" value="BIFUNCTIONAL ASPARTATE AMINOTRANSFERASE AND GLUTAMATE/ASPARTATE-PREPHENATE AMINOTRANSFERASE-RELATED"/>
    <property type="match status" value="1"/>
</dbReference>
<evidence type="ECO:0000313" key="7">
    <source>
        <dbReference type="EMBL" id="THU51956.1"/>
    </source>
</evidence>
<comment type="similarity">
    <text evidence="2">Belongs to the alliinase family.</text>
</comment>
<dbReference type="GO" id="GO:0006520">
    <property type="term" value="P:amino acid metabolic process"/>
    <property type="evidence" value="ECO:0007669"/>
    <property type="project" value="TreeGrafter"/>
</dbReference>
<dbReference type="Pfam" id="PF04863">
    <property type="entry name" value="EGF_alliinase"/>
    <property type="match status" value="1"/>
</dbReference>
<evidence type="ECO:0000313" key="8">
    <source>
        <dbReference type="Proteomes" id="UP000317650"/>
    </source>
</evidence>
<evidence type="ECO:0000259" key="5">
    <source>
        <dbReference type="Pfam" id="PF04863"/>
    </source>
</evidence>
<name>A0A4V4H4F6_MUSBA</name>
<organism evidence="7 8">
    <name type="scientific">Musa balbisiana</name>
    <name type="common">Banana</name>
    <dbReference type="NCBI Taxonomy" id="52838"/>
    <lineage>
        <taxon>Eukaryota</taxon>
        <taxon>Viridiplantae</taxon>
        <taxon>Streptophyta</taxon>
        <taxon>Embryophyta</taxon>
        <taxon>Tracheophyta</taxon>
        <taxon>Spermatophyta</taxon>
        <taxon>Magnoliopsida</taxon>
        <taxon>Liliopsida</taxon>
        <taxon>Zingiberales</taxon>
        <taxon>Musaceae</taxon>
        <taxon>Musa</taxon>
    </lineage>
</organism>
<dbReference type="PANTHER" id="PTHR43795:SF20">
    <property type="entry name" value="TRYPTOPHAN AMINOTRANSFERASE-RELATED PROTEIN 3"/>
    <property type="match status" value="1"/>
</dbReference>
<dbReference type="Gene3D" id="3.90.1150.10">
    <property type="entry name" value="Aspartate Aminotransferase, domain 1"/>
    <property type="match status" value="1"/>
</dbReference>
<proteinExistence type="inferred from homology"/>
<accession>A0A4V4H4F6</accession>
<evidence type="ECO:0000256" key="3">
    <source>
        <dbReference type="ARBA" id="ARBA00022898"/>
    </source>
</evidence>
<dbReference type="InterPro" id="IPR006947">
    <property type="entry name" value="EGF_alliinase"/>
</dbReference>
<feature type="domain" description="Alliinase C-terminal" evidence="6">
    <location>
        <begin position="97"/>
        <end position="444"/>
    </location>
</feature>
<dbReference type="InterPro" id="IPR015424">
    <property type="entry name" value="PyrdxlP-dep_Trfase"/>
</dbReference>
<keyword evidence="3" id="KW-0663">Pyridoxal phosphate</keyword>
<dbReference type="GO" id="GO:0016846">
    <property type="term" value="F:carbon-sulfur lyase activity"/>
    <property type="evidence" value="ECO:0007669"/>
    <property type="project" value="InterPro"/>
</dbReference>
<dbReference type="SUPFAM" id="SSF53383">
    <property type="entry name" value="PLP-dependent transferases"/>
    <property type="match status" value="1"/>
</dbReference>
<evidence type="ECO:0000256" key="1">
    <source>
        <dbReference type="ARBA" id="ARBA00001933"/>
    </source>
</evidence>